<organism evidence="1 2">
    <name type="scientific">candidate division WWE3 bacterium CG09_land_8_20_14_0_10_39_24</name>
    <dbReference type="NCBI Taxonomy" id="1975088"/>
    <lineage>
        <taxon>Bacteria</taxon>
        <taxon>Katanobacteria</taxon>
    </lineage>
</organism>
<evidence type="ECO:0000313" key="2">
    <source>
        <dbReference type="Proteomes" id="UP000230787"/>
    </source>
</evidence>
<evidence type="ECO:0000313" key="1">
    <source>
        <dbReference type="EMBL" id="PIS12869.1"/>
    </source>
</evidence>
<comment type="caution">
    <text evidence="1">The sequence shown here is derived from an EMBL/GenBank/DDBJ whole genome shotgun (WGS) entry which is preliminary data.</text>
</comment>
<protein>
    <submittedName>
        <fullName evidence="1">Uncharacterized protein</fullName>
    </submittedName>
</protein>
<sequence>MWKAEWKGPRLSWLLRRRRWRLPAIRGVPQVEAVREGIREIATLALLMGTKTDRKQIGFTGAFLGDIYILVAP</sequence>
<gene>
    <name evidence="1" type="ORF">COT69_01795</name>
</gene>
<proteinExistence type="predicted"/>
<accession>A0A2H0WLT9</accession>
<name>A0A2H0WLT9_UNCKA</name>
<reference evidence="2" key="1">
    <citation type="submission" date="2017-09" db="EMBL/GenBank/DDBJ databases">
        <title>Depth-based differentiation of microbial function through sediment-hosted aquifers and enrichment of novel symbionts in the deep terrestrial subsurface.</title>
        <authorList>
            <person name="Probst A.J."/>
            <person name="Ladd B."/>
            <person name="Jarett J.K."/>
            <person name="Geller-Mcgrath D.E."/>
            <person name="Sieber C.M.K."/>
            <person name="Emerson J.B."/>
            <person name="Anantharaman K."/>
            <person name="Thomas B.C."/>
            <person name="Malmstrom R."/>
            <person name="Stieglmeier M."/>
            <person name="Klingl A."/>
            <person name="Woyke T."/>
            <person name="Ryan C.M."/>
            <person name="Banfield J.F."/>
        </authorList>
    </citation>
    <scope>NUCLEOTIDE SEQUENCE [LARGE SCALE GENOMIC DNA]</scope>
</reference>
<dbReference type="AlphaFoldDB" id="A0A2H0WLT9"/>
<dbReference type="Proteomes" id="UP000230787">
    <property type="component" value="Unassembled WGS sequence"/>
</dbReference>
<dbReference type="EMBL" id="PEZN01000026">
    <property type="protein sequence ID" value="PIS12869.1"/>
    <property type="molecule type" value="Genomic_DNA"/>
</dbReference>